<evidence type="ECO:0000256" key="2">
    <source>
        <dbReference type="SAM" id="Phobius"/>
    </source>
</evidence>
<feature type="compositionally biased region" description="Polar residues" evidence="1">
    <location>
        <begin position="19"/>
        <end position="29"/>
    </location>
</feature>
<feature type="region of interest" description="Disordered" evidence="1">
    <location>
        <begin position="290"/>
        <end position="360"/>
    </location>
</feature>
<evidence type="ECO:0000313" key="3">
    <source>
        <dbReference type="EMBL" id="KFH62502.1"/>
    </source>
</evidence>
<keyword evidence="4" id="KW-1185">Reference proteome</keyword>
<dbReference type="EMBL" id="KN042431">
    <property type="protein sequence ID" value="KFH62502.1"/>
    <property type="molecule type" value="Genomic_DNA"/>
</dbReference>
<feature type="compositionally biased region" description="Low complexity" evidence="1">
    <location>
        <begin position="311"/>
        <end position="332"/>
    </location>
</feature>
<dbReference type="AlphaFoldDB" id="A0A086TKM5"/>
<keyword evidence="2" id="KW-0472">Membrane</keyword>
<sequence length="393" mass="41750">MSFILPRSLSRREEASYKPQRQSNGDSALSSSSSMTTSTDKTVYILVAAAIVVATIAACVFIVKKRQLQHQPHLGVALSPSTSIRSARVSVVPQLQPPETPTTLSTFTRIPYPQPPGALTSNYPRGGRAKEFSLARLFTRSSSSNAGPSRPVSEMSWWDHGLRKSASISSQSHSLTSSTRSSQLYWDLNYPSGSYTKERKGDGCPIITLTSPSDASIPLREDPELAQLCPHTLSDDPGPSNSTSSSNVSESGASGTSSEGSGVGSLAPSHMFLHPSSSFVRHEKRVVHGHDFQGDKPSDFPPTYEEAIDGPSSNVKVTPSSPSSSLSPPGSSDTALSIPSCPPQVGAASSSSIPVNDEQAIPEYGYDPKCIIIVDDGQDLEGDPLSSLFLRSQ</sequence>
<dbReference type="Proteomes" id="UP000243308">
    <property type="component" value="Unassembled WGS sequence"/>
</dbReference>
<feature type="compositionally biased region" description="Low complexity" evidence="1">
    <location>
        <begin position="235"/>
        <end position="260"/>
    </location>
</feature>
<keyword evidence="2" id="KW-0812">Transmembrane</keyword>
<dbReference type="OrthoDB" id="2440824at2759"/>
<evidence type="ECO:0000256" key="1">
    <source>
        <dbReference type="SAM" id="MobiDB-lite"/>
    </source>
</evidence>
<feature type="transmembrane region" description="Helical" evidence="2">
    <location>
        <begin position="43"/>
        <end position="63"/>
    </location>
</feature>
<accession>A0A086TKM5</accession>
<name>A0A086TKM5_9FUNG</name>
<protein>
    <submittedName>
        <fullName evidence="3">Uncharacterized protein</fullName>
    </submittedName>
</protein>
<keyword evidence="2" id="KW-1133">Transmembrane helix</keyword>
<feature type="region of interest" description="Disordered" evidence="1">
    <location>
        <begin position="197"/>
        <end position="269"/>
    </location>
</feature>
<reference evidence="3 4" key="1">
    <citation type="submission" date="2011-02" db="EMBL/GenBank/DDBJ databases">
        <title>The Genome Sequence of Mortierella verticillata NRRL 6337.</title>
        <authorList>
            <consortium name="The Broad Institute Genome Sequencing Platform"/>
            <person name="Russ C."/>
            <person name="Cuomo C."/>
            <person name="Burger G."/>
            <person name="Gray M.W."/>
            <person name="Holland P.W.H."/>
            <person name="King N."/>
            <person name="Lang F.B.F."/>
            <person name="Roger A.J."/>
            <person name="Ruiz-Trillo I."/>
            <person name="Young S.K."/>
            <person name="Zeng Q."/>
            <person name="Gargeya S."/>
            <person name="Alvarado L."/>
            <person name="Berlin A."/>
            <person name="Chapman S.B."/>
            <person name="Chen Z."/>
            <person name="Freedman E."/>
            <person name="Gellesch M."/>
            <person name="Goldberg J."/>
            <person name="Griggs A."/>
            <person name="Gujja S."/>
            <person name="Heilman E."/>
            <person name="Heiman D."/>
            <person name="Howarth C."/>
            <person name="Mehta T."/>
            <person name="Neiman D."/>
            <person name="Pearson M."/>
            <person name="Roberts A."/>
            <person name="Saif S."/>
            <person name="Shea T."/>
            <person name="Shenoy N."/>
            <person name="Sisk P."/>
            <person name="Stolte C."/>
            <person name="Sykes S."/>
            <person name="White J."/>
            <person name="Yandava C."/>
            <person name="Haas B."/>
            <person name="Nusbaum C."/>
            <person name="Birren B."/>
        </authorList>
    </citation>
    <scope>NUCLEOTIDE SEQUENCE [LARGE SCALE GENOMIC DNA]</scope>
    <source>
        <strain evidence="3 4">NRRL 6337</strain>
    </source>
</reference>
<feature type="region of interest" description="Disordered" evidence="1">
    <location>
        <begin position="1"/>
        <end position="35"/>
    </location>
</feature>
<proteinExistence type="predicted"/>
<organism evidence="3 4">
    <name type="scientific">Podila verticillata NRRL 6337</name>
    <dbReference type="NCBI Taxonomy" id="1069443"/>
    <lineage>
        <taxon>Eukaryota</taxon>
        <taxon>Fungi</taxon>
        <taxon>Fungi incertae sedis</taxon>
        <taxon>Mucoromycota</taxon>
        <taxon>Mortierellomycotina</taxon>
        <taxon>Mortierellomycetes</taxon>
        <taxon>Mortierellales</taxon>
        <taxon>Mortierellaceae</taxon>
        <taxon>Podila</taxon>
    </lineage>
</organism>
<gene>
    <name evidence="3" type="ORF">MVEG_11895</name>
</gene>
<evidence type="ECO:0000313" key="4">
    <source>
        <dbReference type="Proteomes" id="UP000243308"/>
    </source>
</evidence>